<dbReference type="OrthoDB" id="2021147at2759"/>
<gene>
    <name evidence="1" type="ORF">CKAN_02535400</name>
</gene>
<dbReference type="PANTHER" id="PTHR47871:SF2">
    <property type="entry name" value="OS03G0221300 PROTEIN"/>
    <property type="match status" value="1"/>
</dbReference>
<dbReference type="PANTHER" id="PTHR47871">
    <property type="entry name" value="NAC DOMAIN-CONTAINING PROTEIN 8"/>
    <property type="match status" value="1"/>
</dbReference>
<dbReference type="EMBL" id="QPKB01000011">
    <property type="protein sequence ID" value="RWR95990.1"/>
    <property type="molecule type" value="Genomic_DNA"/>
</dbReference>
<name>A0A443PZ17_9MAGN</name>
<keyword evidence="2" id="KW-1185">Reference proteome</keyword>
<accession>A0A443PZ17</accession>
<comment type="caution">
    <text evidence="1">The sequence shown here is derived from an EMBL/GenBank/DDBJ whole genome shotgun (WGS) entry which is preliminary data.</text>
</comment>
<sequence>MDCFPSANSEPLTRVKREVADEVDADERLDHVPLMKRMKTLLLARGLSTSSSLRKSVGKREEHGLKDTLFDNSANIRRSIIACDNRERKERPHSVDDKISQKQCAAEVPANTVAGHSCAAETSLKVLAIDSARCTSLPETILNGYATGLKEVDANAHNAQQLSTLSSFPVTVKVENCNNCPTNPCKYDMISTCNADKQPVKVKSEMPNDFEIDQLDHISLQERRRLLLSSCHSSGFMTDSKCSETRVTCAREFDLCNSLNSKASSITLGGETGGTSLCSLEMTTGEDRCGLQQEASLGDSSYRVKDINLPCIENVKEENLAADREFMFKESCADSINKTNADKLFGTSTSSAVRFIESNSVGSSSAITHSSPKISKCPDNALAALSNLQEIQGAESMCSHLTSLPDVKATNDYMRLSALTSFPMQVKVESLEDGLMGPSDDHRGNLMRADKLSSMVKSEILGEFFTDEIDHIPLQERFNMLVSGSSFRLDYSHDLNYIKQIVPSTLECAPVGSVDVKKGGATVRQKRKKIATNTTEVEHVPGGPETVPIDSVKERRFTLRRKKKKTATDSVETALEEDAPGLLQVLVDKGINVDEIKLYGDAEDVDALDVSSCEDGFSELESVISKLFFQPSTLLKSALVRHTKGSKSNYCLACLVSLIEQSRYLHFKNWPVEWGWCRDLQSFIFVFERHNRIVLERPEYGYATYFFELVGSLPISWQIKRLVTAMKLTSCSRATLIENKALLVGEDLTEGEARVLEEYGWTPNSGLGTMLRYCDRVVHDRKREVEKSESEWRSKIGRLLMNGYDGGSVVLPILPKRVIEYNGYQSQQIKLEV</sequence>
<protein>
    <submittedName>
        <fullName evidence="1">NAC domain-containing protein 8</fullName>
    </submittedName>
</protein>
<evidence type="ECO:0000313" key="2">
    <source>
        <dbReference type="Proteomes" id="UP000283530"/>
    </source>
</evidence>
<organism evidence="1 2">
    <name type="scientific">Cinnamomum micranthum f. kanehirae</name>
    <dbReference type="NCBI Taxonomy" id="337451"/>
    <lineage>
        <taxon>Eukaryota</taxon>
        <taxon>Viridiplantae</taxon>
        <taxon>Streptophyta</taxon>
        <taxon>Embryophyta</taxon>
        <taxon>Tracheophyta</taxon>
        <taxon>Spermatophyta</taxon>
        <taxon>Magnoliopsida</taxon>
        <taxon>Magnoliidae</taxon>
        <taxon>Laurales</taxon>
        <taxon>Lauraceae</taxon>
        <taxon>Cinnamomum</taxon>
    </lineage>
</organism>
<reference evidence="1 2" key="1">
    <citation type="journal article" date="2019" name="Nat. Plants">
        <title>Stout camphor tree genome fills gaps in understanding of flowering plant genome evolution.</title>
        <authorList>
            <person name="Chaw S.M."/>
            <person name="Liu Y.C."/>
            <person name="Wu Y.W."/>
            <person name="Wang H.Y."/>
            <person name="Lin C.I."/>
            <person name="Wu C.S."/>
            <person name="Ke H.M."/>
            <person name="Chang L.Y."/>
            <person name="Hsu C.Y."/>
            <person name="Yang H.T."/>
            <person name="Sudianto E."/>
            <person name="Hsu M.H."/>
            <person name="Wu K.P."/>
            <person name="Wang L.N."/>
            <person name="Leebens-Mack J.H."/>
            <person name="Tsai I.J."/>
        </authorList>
    </citation>
    <scope>NUCLEOTIDE SEQUENCE [LARGE SCALE GENOMIC DNA]</scope>
    <source>
        <strain evidence="2">cv. Chaw 1501</strain>
        <tissue evidence="1">Young leaves</tissue>
    </source>
</reference>
<dbReference type="Proteomes" id="UP000283530">
    <property type="component" value="Unassembled WGS sequence"/>
</dbReference>
<proteinExistence type="predicted"/>
<dbReference type="AlphaFoldDB" id="A0A443PZ17"/>
<evidence type="ECO:0000313" key="1">
    <source>
        <dbReference type="EMBL" id="RWR95990.1"/>
    </source>
</evidence>